<organism evidence="5 6">
    <name type="scientific">Rhodococcoides trifolii</name>
    <dbReference type="NCBI Taxonomy" id="908250"/>
    <lineage>
        <taxon>Bacteria</taxon>
        <taxon>Bacillati</taxon>
        <taxon>Actinomycetota</taxon>
        <taxon>Actinomycetes</taxon>
        <taxon>Mycobacteriales</taxon>
        <taxon>Nocardiaceae</taxon>
        <taxon>Rhodococcoides</taxon>
    </lineage>
</organism>
<dbReference type="SMART" id="SM00345">
    <property type="entry name" value="HTH_GNTR"/>
    <property type="match status" value="1"/>
</dbReference>
<dbReference type="Gene3D" id="1.10.10.10">
    <property type="entry name" value="Winged helix-like DNA-binding domain superfamily/Winged helix DNA-binding domain"/>
    <property type="match status" value="1"/>
</dbReference>
<dbReference type="GO" id="GO:0003677">
    <property type="term" value="F:DNA binding"/>
    <property type="evidence" value="ECO:0007669"/>
    <property type="project" value="UniProtKB-KW"/>
</dbReference>
<dbReference type="CDD" id="cd07377">
    <property type="entry name" value="WHTH_GntR"/>
    <property type="match status" value="1"/>
</dbReference>
<reference evidence="5" key="1">
    <citation type="journal article" date="2014" name="Int. J. Syst. Evol. Microbiol.">
        <title>Complete genome sequence of Corynebacterium casei LMG S-19264T (=DSM 44701T), isolated from a smear-ripened cheese.</title>
        <authorList>
            <consortium name="US DOE Joint Genome Institute (JGI-PGF)"/>
            <person name="Walter F."/>
            <person name="Albersmeier A."/>
            <person name="Kalinowski J."/>
            <person name="Ruckert C."/>
        </authorList>
    </citation>
    <scope>NUCLEOTIDE SEQUENCE</scope>
    <source>
        <strain evidence="5">CCM 7905</strain>
    </source>
</reference>
<dbReference type="SUPFAM" id="SSF48008">
    <property type="entry name" value="GntR ligand-binding domain-like"/>
    <property type="match status" value="1"/>
</dbReference>
<dbReference type="Pfam" id="PF07729">
    <property type="entry name" value="FCD"/>
    <property type="match status" value="1"/>
</dbReference>
<name>A0A917G4F7_9NOCA</name>
<dbReference type="Gene3D" id="1.20.120.530">
    <property type="entry name" value="GntR ligand-binding domain-like"/>
    <property type="match status" value="1"/>
</dbReference>
<protein>
    <submittedName>
        <fullName evidence="5">GntR family transcriptional regulator</fullName>
    </submittedName>
</protein>
<reference evidence="5" key="2">
    <citation type="submission" date="2020-09" db="EMBL/GenBank/DDBJ databases">
        <authorList>
            <person name="Sun Q."/>
            <person name="Sedlacek I."/>
        </authorList>
    </citation>
    <scope>NUCLEOTIDE SEQUENCE</scope>
    <source>
        <strain evidence="5">CCM 7905</strain>
    </source>
</reference>
<dbReference type="InterPro" id="IPR011711">
    <property type="entry name" value="GntR_C"/>
</dbReference>
<keyword evidence="6" id="KW-1185">Reference proteome</keyword>
<dbReference type="PANTHER" id="PTHR43537:SF24">
    <property type="entry name" value="GLUCONATE OPERON TRANSCRIPTIONAL REPRESSOR"/>
    <property type="match status" value="1"/>
</dbReference>
<dbReference type="AlphaFoldDB" id="A0A917G4F7"/>
<dbReference type="Pfam" id="PF00392">
    <property type="entry name" value="GntR"/>
    <property type="match status" value="1"/>
</dbReference>
<dbReference type="GO" id="GO:0003700">
    <property type="term" value="F:DNA-binding transcription factor activity"/>
    <property type="evidence" value="ECO:0007669"/>
    <property type="project" value="InterPro"/>
</dbReference>
<dbReference type="PANTHER" id="PTHR43537">
    <property type="entry name" value="TRANSCRIPTIONAL REGULATOR, GNTR FAMILY"/>
    <property type="match status" value="1"/>
</dbReference>
<evidence type="ECO:0000259" key="4">
    <source>
        <dbReference type="PROSITE" id="PS50949"/>
    </source>
</evidence>
<keyword evidence="1" id="KW-0805">Transcription regulation</keyword>
<dbReference type="SMART" id="SM00895">
    <property type="entry name" value="FCD"/>
    <property type="match status" value="1"/>
</dbReference>
<accession>A0A917G4F7</accession>
<gene>
    <name evidence="5" type="ORF">GCM10007304_40140</name>
</gene>
<keyword evidence="2" id="KW-0238">DNA-binding</keyword>
<evidence type="ECO:0000313" key="6">
    <source>
        <dbReference type="Proteomes" id="UP000654257"/>
    </source>
</evidence>
<evidence type="ECO:0000256" key="3">
    <source>
        <dbReference type="ARBA" id="ARBA00023163"/>
    </source>
</evidence>
<dbReference type="EMBL" id="BMCU01000005">
    <property type="protein sequence ID" value="GGG22297.1"/>
    <property type="molecule type" value="Genomic_DNA"/>
</dbReference>
<evidence type="ECO:0000256" key="2">
    <source>
        <dbReference type="ARBA" id="ARBA00023125"/>
    </source>
</evidence>
<dbReference type="PRINTS" id="PR00035">
    <property type="entry name" value="HTHGNTR"/>
</dbReference>
<dbReference type="PROSITE" id="PS50949">
    <property type="entry name" value="HTH_GNTR"/>
    <property type="match status" value="1"/>
</dbReference>
<keyword evidence="3" id="KW-0804">Transcription</keyword>
<evidence type="ECO:0000256" key="1">
    <source>
        <dbReference type="ARBA" id="ARBA00023015"/>
    </source>
</evidence>
<dbReference type="Proteomes" id="UP000654257">
    <property type="component" value="Unassembled WGS sequence"/>
</dbReference>
<dbReference type="InterPro" id="IPR000524">
    <property type="entry name" value="Tscrpt_reg_HTH_GntR"/>
</dbReference>
<dbReference type="RefSeq" id="WP_188546690.1">
    <property type="nucleotide sequence ID" value="NZ_BMCU01000005.1"/>
</dbReference>
<sequence length="217" mass="23260">MQSGRDRAYAYLRDQVLTSPASTGTFLNEGELASAIGVSRTPVREALLLLVSEGLIEMVPKRGAYVPPVSGRQIGELMDLRGVLERHAASRSITHGNAPVTEMTHALAEQETLAELSMSNSGLSDDASKRFIHWDGLFHQALIDSAGSELLSRTYAGLRARQLRVGLSALVEVAGRQHHVCGEHQAIVDALAAGDEGLAFTAIDDHLVVTTSILLRA</sequence>
<evidence type="ECO:0000313" key="5">
    <source>
        <dbReference type="EMBL" id="GGG22297.1"/>
    </source>
</evidence>
<proteinExistence type="predicted"/>
<comment type="caution">
    <text evidence="5">The sequence shown here is derived from an EMBL/GenBank/DDBJ whole genome shotgun (WGS) entry which is preliminary data.</text>
</comment>
<dbReference type="InterPro" id="IPR008920">
    <property type="entry name" value="TF_FadR/GntR_C"/>
</dbReference>
<feature type="domain" description="HTH gntR-type" evidence="4">
    <location>
        <begin position="2"/>
        <end position="69"/>
    </location>
</feature>
<dbReference type="InterPro" id="IPR036388">
    <property type="entry name" value="WH-like_DNA-bd_sf"/>
</dbReference>
<dbReference type="InterPro" id="IPR036390">
    <property type="entry name" value="WH_DNA-bd_sf"/>
</dbReference>
<dbReference type="SUPFAM" id="SSF46785">
    <property type="entry name" value="Winged helix' DNA-binding domain"/>
    <property type="match status" value="1"/>
</dbReference>